<feature type="transmembrane region" description="Helical" evidence="1">
    <location>
        <begin position="64"/>
        <end position="81"/>
    </location>
</feature>
<reference evidence="2 3" key="1">
    <citation type="submission" date="2017-05" db="EMBL/GenBank/DDBJ databases">
        <title>Genomic insights into alkan degradation activity of Oleiphilus messinensis.</title>
        <authorList>
            <person name="Kozyavkin S.A."/>
            <person name="Slesarev A.I."/>
            <person name="Golyshin P.N."/>
            <person name="Korzhenkov A."/>
            <person name="Golyshina O.N."/>
            <person name="Toshchakov S.V."/>
        </authorList>
    </citation>
    <scope>NUCLEOTIDE SEQUENCE [LARGE SCALE GENOMIC DNA]</scope>
    <source>
        <strain evidence="2 3">ME102</strain>
    </source>
</reference>
<keyword evidence="3" id="KW-1185">Reference proteome</keyword>
<dbReference type="KEGG" id="ome:OLMES_3149"/>
<feature type="transmembrane region" description="Helical" evidence="1">
    <location>
        <begin position="87"/>
        <end position="112"/>
    </location>
</feature>
<gene>
    <name evidence="2" type="ORF">OLMES_3149</name>
</gene>
<evidence type="ECO:0000313" key="3">
    <source>
        <dbReference type="Proteomes" id="UP000196027"/>
    </source>
</evidence>
<proteinExistence type="predicted"/>
<name>A0A1Y0I9Q4_9GAMM</name>
<evidence type="ECO:0000256" key="1">
    <source>
        <dbReference type="SAM" id="Phobius"/>
    </source>
</evidence>
<protein>
    <submittedName>
        <fullName evidence="2">Membrane protein</fullName>
    </submittedName>
</protein>
<keyword evidence="1" id="KW-0472">Membrane</keyword>
<evidence type="ECO:0000313" key="2">
    <source>
        <dbReference type="EMBL" id="ARU57191.1"/>
    </source>
</evidence>
<sequence length="179" mass="19858">MKRLYFATSTLSCVNDVMTDLHQQGLSDWRLHTLTSNEAGLYTHHIHSANVLYKSDVVRYLERGAIVGLTAALFTLIPLNLSGVLEVSLLGTVGICAFFMLIGGWIGGIGGISKENYKLKRFHNRIEKGQYLMMIDVPKHDLNSIKQMIIAGHPAAQFLGVDSTLTNPFVEEDGRFHLA</sequence>
<dbReference type="RefSeq" id="WP_087462112.1">
    <property type="nucleotide sequence ID" value="NZ_CP021425.1"/>
</dbReference>
<accession>A0A1Y0I9Q4</accession>
<dbReference type="EMBL" id="CP021425">
    <property type="protein sequence ID" value="ARU57191.1"/>
    <property type="molecule type" value="Genomic_DNA"/>
</dbReference>
<dbReference type="Proteomes" id="UP000196027">
    <property type="component" value="Chromosome"/>
</dbReference>
<keyword evidence="1" id="KW-1133">Transmembrane helix</keyword>
<dbReference type="OrthoDB" id="5905880at2"/>
<organism evidence="2 3">
    <name type="scientific">Oleiphilus messinensis</name>
    <dbReference type="NCBI Taxonomy" id="141451"/>
    <lineage>
        <taxon>Bacteria</taxon>
        <taxon>Pseudomonadati</taxon>
        <taxon>Pseudomonadota</taxon>
        <taxon>Gammaproteobacteria</taxon>
        <taxon>Oceanospirillales</taxon>
        <taxon>Oleiphilaceae</taxon>
        <taxon>Oleiphilus</taxon>
    </lineage>
</organism>
<dbReference type="AlphaFoldDB" id="A0A1Y0I9Q4"/>
<keyword evidence="1" id="KW-0812">Transmembrane</keyword>